<evidence type="ECO:0000313" key="2">
    <source>
        <dbReference type="Proteomes" id="UP000318733"/>
    </source>
</evidence>
<sequence>MSVKRKIQMVVTQVKMDDEDNLDVNFWMSRTAAERLAEVFRLRQNYFTWADGSFPDKMEKIVHRRQIICSNPTL</sequence>
<proteinExistence type="predicted"/>
<keyword evidence="2" id="KW-1185">Reference proteome</keyword>
<name>A0A556MRX4_9SPHI</name>
<evidence type="ECO:0000313" key="1">
    <source>
        <dbReference type="EMBL" id="TSJ42690.1"/>
    </source>
</evidence>
<protein>
    <submittedName>
        <fullName evidence="1">Uncharacterized protein</fullName>
    </submittedName>
</protein>
<dbReference type="Proteomes" id="UP000318733">
    <property type="component" value="Unassembled WGS sequence"/>
</dbReference>
<comment type="caution">
    <text evidence="1">The sequence shown here is derived from an EMBL/GenBank/DDBJ whole genome shotgun (WGS) entry which is preliminary data.</text>
</comment>
<accession>A0A556MRX4</accession>
<reference evidence="1 2" key="1">
    <citation type="submission" date="2019-07" db="EMBL/GenBank/DDBJ databases">
        <authorList>
            <person name="Huq M.A."/>
        </authorList>
    </citation>
    <scope>NUCLEOTIDE SEQUENCE [LARGE SCALE GENOMIC DNA]</scope>
    <source>
        <strain evidence="1 2">MAH-19</strain>
    </source>
</reference>
<dbReference type="AlphaFoldDB" id="A0A556MRX4"/>
<dbReference type="EMBL" id="VLPK01000001">
    <property type="protein sequence ID" value="TSJ42690.1"/>
    <property type="molecule type" value="Genomic_DNA"/>
</dbReference>
<dbReference type="OrthoDB" id="1364214at2"/>
<organism evidence="1 2">
    <name type="scientific">Mucilaginibacter corticis</name>
    <dbReference type="NCBI Taxonomy" id="2597670"/>
    <lineage>
        <taxon>Bacteria</taxon>
        <taxon>Pseudomonadati</taxon>
        <taxon>Bacteroidota</taxon>
        <taxon>Sphingobacteriia</taxon>
        <taxon>Sphingobacteriales</taxon>
        <taxon>Sphingobacteriaceae</taxon>
        <taxon>Mucilaginibacter</taxon>
    </lineage>
</organism>
<gene>
    <name evidence="1" type="ORF">FO440_00415</name>
</gene>